<keyword evidence="7 10" id="KW-0063">Aspartyl esterase</keyword>
<name>A0A2H5PPZ8_CITUN</name>
<dbReference type="EC" id="3.1.1.11" evidence="3 10"/>
<dbReference type="Pfam" id="PF01095">
    <property type="entry name" value="Pectinesterase"/>
    <property type="match status" value="1"/>
</dbReference>
<keyword evidence="10" id="KW-0732">Signal</keyword>
<accession>A0A2H5PPZ8</accession>
<dbReference type="InterPro" id="IPR033131">
    <property type="entry name" value="Pectinesterase_Asp_AS"/>
</dbReference>
<dbReference type="AlphaFoldDB" id="A0A2H5PPZ8"/>
<dbReference type="GO" id="GO:0030599">
    <property type="term" value="F:pectinesterase activity"/>
    <property type="evidence" value="ECO:0007669"/>
    <property type="project" value="UniProtKB-UniRule"/>
</dbReference>
<dbReference type="InterPro" id="IPR012334">
    <property type="entry name" value="Pectin_lyas_fold"/>
</dbReference>
<evidence type="ECO:0000259" key="11">
    <source>
        <dbReference type="Pfam" id="PF01095"/>
    </source>
</evidence>
<dbReference type="EMBL" id="BDQV01000104">
    <property type="protein sequence ID" value="GAY54438.1"/>
    <property type="molecule type" value="Genomic_DNA"/>
</dbReference>
<evidence type="ECO:0000256" key="4">
    <source>
        <dbReference type="ARBA" id="ARBA00022512"/>
    </source>
</evidence>
<evidence type="ECO:0000256" key="8">
    <source>
        <dbReference type="ARBA" id="ARBA00023316"/>
    </source>
</evidence>
<feature type="domain" description="Pectinesterase catalytic" evidence="11">
    <location>
        <begin position="26"/>
        <end position="323"/>
    </location>
</feature>
<evidence type="ECO:0000256" key="9">
    <source>
        <dbReference type="PROSITE-ProRule" id="PRU10040"/>
    </source>
</evidence>
<dbReference type="SUPFAM" id="SSF51126">
    <property type="entry name" value="Pectin lyase-like"/>
    <property type="match status" value="1"/>
</dbReference>
<organism evidence="12 13">
    <name type="scientific">Citrus unshiu</name>
    <name type="common">Satsuma mandarin</name>
    <name type="synonym">Citrus nobilis var. unshiu</name>
    <dbReference type="NCBI Taxonomy" id="55188"/>
    <lineage>
        <taxon>Eukaryota</taxon>
        <taxon>Viridiplantae</taxon>
        <taxon>Streptophyta</taxon>
        <taxon>Embryophyta</taxon>
        <taxon>Tracheophyta</taxon>
        <taxon>Spermatophyta</taxon>
        <taxon>Magnoliopsida</taxon>
        <taxon>eudicotyledons</taxon>
        <taxon>Gunneridae</taxon>
        <taxon>Pentapetalae</taxon>
        <taxon>rosids</taxon>
        <taxon>malvids</taxon>
        <taxon>Sapindales</taxon>
        <taxon>Rutaceae</taxon>
        <taxon>Aurantioideae</taxon>
        <taxon>Citrus</taxon>
    </lineage>
</organism>
<feature type="signal peptide" evidence="10">
    <location>
        <begin position="1"/>
        <end position="24"/>
    </location>
</feature>
<comment type="pathway">
    <text evidence="2 10">Glycan metabolism; pectin degradation; 2-dehydro-3-deoxy-D-gluconate from pectin: step 1/5.</text>
</comment>
<feature type="chain" id="PRO_5013985578" description="Pectinesterase" evidence="10">
    <location>
        <begin position="25"/>
        <end position="340"/>
    </location>
</feature>
<keyword evidence="8" id="KW-0961">Cell wall biogenesis/degradation</keyword>
<reference evidence="12 13" key="1">
    <citation type="journal article" date="2017" name="Front. Genet.">
        <title>Draft sequencing of the heterozygous diploid genome of Satsuma (Citrus unshiu Marc.) using a hybrid assembly approach.</title>
        <authorList>
            <person name="Shimizu T."/>
            <person name="Tanizawa Y."/>
            <person name="Mochizuki T."/>
            <person name="Nagasaki H."/>
            <person name="Yoshioka T."/>
            <person name="Toyoda A."/>
            <person name="Fujiyama A."/>
            <person name="Kaminuma E."/>
            <person name="Nakamura Y."/>
        </authorList>
    </citation>
    <scope>NUCLEOTIDE SEQUENCE [LARGE SCALE GENOMIC DNA]</scope>
    <source>
        <strain evidence="13">cv. Miyagawa wase</strain>
    </source>
</reference>
<dbReference type="GO" id="GO:0042545">
    <property type="term" value="P:cell wall modification"/>
    <property type="evidence" value="ECO:0007669"/>
    <property type="project" value="UniProtKB-UniRule"/>
</dbReference>
<evidence type="ECO:0000256" key="10">
    <source>
        <dbReference type="RuleBase" id="RU000589"/>
    </source>
</evidence>
<evidence type="ECO:0000256" key="7">
    <source>
        <dbReference type="ARBA" id="ARBA00023085"/>
    </source>
</evidence>
<gene>
    <name evidence="12" type="ORF">CUMW_156700</name>
</gene>
<dbReference type="PANTHER" id="PTHR31707">
    <property type="entry name" value="PECTINESTERASE"/>
    <property type="match status" value="1"/>
</dbReference>
<sequence>MEKSSALFLVTCVCFIFVPTLSLTANVTVSLDGTANYTSIGAAISAAPNNSEFAYSIYVKQGTYFEKVSIGMEKTHLILIGDGMGKTIITYNSSNSTGSSTSKSYTVDVTTSWFLARDLSIVNSAGPKGGQAVALRIAGNNIACHRCSVEGHQDTLFLAYGVHQFFYECNIIGTVDFIFGDSAVVIQNSNIYATKPAEGQGNVITAQGREFENKSTAIVIHNCTISATAEFEPYKSTVKTTLGRPWKQYSRTIIMESYLGDLIDPEGWSEFNGKFALDTLYYAEYANRGPGAFKRDRVKWPGYHILINAAEVQNFTVENFIHGSDWLPQLEVPFIPGLIG</sequence>
<evidence type="ECO:0000313" key="12">
    <source>
        <dbReference type="EMBL" id="GAY54438.1"/>
    </source>
</evidence>
<evidence type="ECO:0000256" key="3">
    <source>
        <dbReference type="ARBA" id="ARBA00013229"/>
    </source>
</evidence>
<keyword evidence="6 10" id="KW-0378">Hydrolase</keyword>
<proteinExistence type="predicted"/>
<dbReference type="InterPro" id="IPR011050">
    <property type="entry name" value="Pectin_lyase_fold/virulence"/>
</dbReference>
<feature type="active site" evidence="9">
    <location>
        <position position="176"/>
    </location>
</feature>
<dbReference type="FunFam" id="2.160.20.10:FF:000029">
    <property type="entry name" value="Pectinesterase 4"/>
    <property type="match status" value="1"/>
</dbReference>
<evidence type="ECO:0000256" key="2">
    <source>
        <dbReference type="ARBA" id="ARBA00005184"/>
    </source>
</evidence>
<evidence type="ECO:0000313" key="13">
    <source>
        <dbReference type="Proteomes" id="UP000236630"/>
    </source>
</evidence>
<dbReference type="Gene3D" id="2.160.20.10">
    <property type="entry name" value="Single-stranded right-handed beta-helix, Pectin lyase-like"/>
    <property type="match status" value="1"/>
</dbReference>
<keyword evidence="4" id="KW-0134">Cell wall</keyword>
<keyword evidence="13" id="KW-1185">Reference proteome</keyword>
<protein>
    <recommendedName>
        <fullName evidence="3 10">Pectinesterase</fullName>
        <ecNumber evidence="3 10">3.1.1.11</ecNumber>
    </recommendedName>
</protein>
<keyword evidence="5" id="KW-0964">Secreted</keyword>
<dbReference type="STRING" id="55188.A0A2H5PPZ8"/>
<evidence type="ECO:0000256" key="6">
    <source>
        <dbReference type="ARBA" id="ARBA00022801"/>
    </source>
</evidence>
<dbReference type="InterPro" id="IPR000070">
    <property type="entry name" value="Pectinesterase_cat"/>
</dbReference>
<evidence type="ECO:0000256" key="1">
    <source>
        <dbReference type="ARBA" id="ARBA00004191"/>
    </source>
</evidence>
<dbReference type="Proteomes" id="UP000236630">
    <property type="component" value="Unassembled WGS sequence"/>
</dbReference>
<comment type="caution">
    <text evidence="12">The sequence shown here is derived from an EMBL/GenBank/DDBJ whole genome shotgun (WGS) entry which is preliminary data.</text>
</comment>
<dbReference type="GO" id="GO:0045490">
    <property type="term" value="P:pectin catabolic process"/>
    <property type="evidence" value="ECO:0007669"/>
    <property type="project" value="UniProtKB-UniRule"/>
</dbReference>
<comment type="catalytic activity">
    <reaction evidence="10">
        <text>[(1-&gt;4)-alpha-D-galacturonosyl methyl ester](n) + n H2O = [(1-&gt;4)-alpha-D-galacturonosyl](n) + n methanol + n H(+)</text>
        <dbReference type="Rhea" id="RHEA:22380"/>
        <dbReference type="Rhea" id="RHEA-COMP:14570"/>
        <dbReference type="Rhea" id="RHEA-COMP:14573"/>
        <dbReference type="ChEBI" id="CHEBI:15377"/>
        <dbReference type="ChEBI" id="CHEBI:15378"/>
        <dbReference type="ChEBI" id="CHEBI:17790"/>
        <dbReference type="ChEBI" id="CHEBI:140522"/>
        <dbReference type="ChEBI" id="CHEBI:140523"/>
        <dbReference type="EC" id="3.1.1.11"/>
    </reaction>
</comment>
<comment type="subcellular location">
    <subcellularLocation>
        <location evidence="1">Secreted</location>
        <location evidence="1">Cell wall</location>
    </subcellularLocation>
</comment>
<dbReference type="UniPathway" id="UPA00545">
    <property type="reaction ID" value="UER00823"/>
</dbReference>
<dbReference type="PROSITE" id="PS00503">
    <property type="entry name" value="PECTINESTERASE_2"/>
    <property type="match status" value="1"/>
</dbReference>
<evidence type="ECO:0000256" key="5">
    <source>
        <dbReference type="ARBA" id="ARBA00022525"/>
    </source>
</evidence>